<dbReference type="PANTHER" id="PTHR31618">
    <property type="entry name" value="MECHANOSENSITIVE ION CHANNEL PROTEIN 5"/>
    <property type="match status" value="1"/>
</dbReference>
<organism evidence="5 6">
    <name type="scientific">Symbiodinium natans</name>
    <dbReference type="NCBI Taxonomy" id="878477"/>
    <lineage>
        <taxon>Eukaryota</taxon>
        <taxon>Sar</taxon>
        <taxon>Alveolata</taxon>
        <taxon>Dinophyceae</taxon>
        <taxon>Suessiales</taxon>
        <taxon>Symbiodiniaceae</taxon>
        <taxon>Symbiodinium</taxon>
    </lineage>
</organism>
<dbReference type="InterPro" id="IPR006685">
    <property type="entry name" value="MscS_channel_2nd"/>
</dbReference>
<keyword evidence="3" id="KW-1133">Transmembrane helix</keyword>
<evidence type="ECO:0000256" key="3">
    <source>
        <dbReference type="SAM" id="Phobius"/>
    </source>
</evidence>
<comment type="caution">
    <text evidence="5">The sequence shown here is derived from an EMBL/GenBank/DDBJ whole genome shotgun (WGS) entry which is preliminary data.</text>
</comment>
<dbReference type="Pfam" id="PF00924">
    <property type="entry name" value="MS_channel_2nd"/>
    <property type="match status" value="1"/>
</dbReference>
<feature type="transmembrane region" description="Helical" evidence="3">
    <location>
        <begin position="112"/>
        <end position="138"/>
    </location>
</feature>
<feature type="transmembrane region" description="Helical" evidence="3">
    <location>
        <begin position="144"/>
        <end position="166"/>
    </location>
</feature>
<gene>
    <name evidence="5" type="primary">MSL10</name>
    <name evidence="5" type="ORF">SNAT2548_LOCUS18785</name>
</gene>
<comment type="similarity">
    <text evidence="2">Belongs to the MscS (TC 1.A.23) family.</text>
</comment>
<comment type="subcellular location">
    <subcellularLocation>
        <location evidence="1">Membrane</location>
        <topology evidence="1">Multi-pass membrane protein</topology>
    </subcellularLocation>
</comment>
<dbReference type="PANTHER" id="PTHR31618:SF1">
    <property type="entry name" value="EF-HAND DOMAIN-CONTAINING PROTEIN"/>
    <property type="match status" value="1"/>
</dbReference>
<dbReference type="Proteomes" id="UP000604046">
    <property type="component" value="Unassembled WGS sequence"/>
</dbReference>
<protein>
    <submittedName>
        <fullName evidence="5">MSL10 protein</fullName>
    </submittedName>
</protein>
<evidence type="ECO:0000259" key="4">
    <source>
        <dbReference type="Pfam" id="PF00924"/>
    </source>
</evidence>
<dbReference type="GO" id="GO:0006820">
    <property type="term" value="P:monoatomic anion transport"/>
    <property type="evidence" value="ECO:0007669"/>
    <property type="project" value="TreeGrafter"/>
</dbReference>
<reference evidence="5" key="1">
    <citation type="submission" date="2021-02" db="EMBL/GenBank/DDBJ databases">
        <authorList>
            <person name="Dougan E. K."/>
            <person name="Rhodes N."/>
            <person name="Thang M."/>
            <person name="Chan C."/>
        </authorList>
    </citation>
    <scope>NUCLEOTIDE SEQUENCE</scope>
</reference>
<keyword evidence="3" id="KW-0812">Transmembrane</keyword>
<dbReference type="GO" id="GO:0005886">
    <property type="term" value="C:plasma membrane"/>
    <property type="evidence" value="ECO:0007669"/>
    <property type="project" value="TreeGrafter"/>
</dbReference>
<evidence type="ECO:0000256" key="1">
    <source>
        <dbReference type="ARBA" id="ARBA00004141"/>
    </source>
</evidence>
<evidence type="ECO:0000256" key="2">
    <source>
        <dbReference type="ARBA" id="ARBA00008017"/>
    </source>
</evidence>
<evidence type="ECO:0000313" key="6">
    <source>
        <dbReference type="Proteomes" id="UP000604046"/>
    </source>
</evidence>
<accession>A0A812PHR5</accession>
<dbReference type="GO" id="GO:0008381">
    <property type="term" value="F:mechanosensitive monoatomic ion channel activity"/>
    <property type="evidence" value="ECO:0007669"/>
    <property type="project" value="TreeGrafter"/>
</dbReference>
<dbReference type="InterPro" id="IPR016688">
    <property type="entry name" value="MscS-like_plants/fungi"/>
</dbReference>
<dbReference type="EMBL" id="CAJNDS010002155">
    <property type="protein sequence ID" value="CAE7354375.1"/>
    <property type="molecule type" value="Genomic_DNA"/>
</dbReference>
<dbReference type="OrthoDB" id="544685at2759"/>
<keyword evidence="6" id="KW-1185">Reference proteome</keyword>
<name>A0A812PHR5_9DINO</name>
<evidence type="ECO:0000313" key="5">
    <source>
        <dbReference type="EMBL" id="CAE7354375.1"/>
    </source>
</evidence>
<sequence>MEGKFADIDDAARRVFAKLVRVGQPEPVVDDMMSDTLTLEGSDPFASRMTTEKSPGPGKGLSFLDINCIMPLYFGPTLRPGDSQVFEADWTSAVRGAFERFHMIAATVKDYAAIWLVFSNVVYVVQLILSSVIILGTFFPPEVLRTLCISMSTVALGLSFIFGNLLKEIFESVVLLLVMHPYDVGDRIQLGEGDTLRIYTIQKINIMSTEARDLSNHCIYLKNNALYNEASLVNLGRSLNAVVEIGVTFQTSEMSTTVLHRINQYVALYVHENAHAWVPSYVRSFSPVERGRANCDLAGAVTHCVRVMHRQPWQNIRDIRRDTTDLMYKLLGQLHSWGVDFRNTPQPVHIETNVSKDGATWRFRV</sequence>
<dbReference type="AlphaFoldDB" id="A0A812PHR5"/>
<keyword evidence="3" id="KW-0472">Membrane</keyword>
<proteinExistence type="inferred from homology"/>
<feature type="domain" description="Mechanosensitive ion channel MscS" evidence="4">
    <location>
        <begin position="165"/>
        <end position="230"/>
    </location>
</feature>